<evidence type="ECO:0000256" key="7">
    <source>
        <dbReference type="ARBA" id="ARBA00022967"/>
    </source>
</evidence>
<dbReference type="InterPro" id="IPR003439">
    <property type="entry name" value="ABC_transporter-like_ATP-bd"/>
</dbReference>
<keyword evidence="9" id="KW-0445">Lipid transport</keyword>
<evidence type="ECO:0000256" key="2">
    <source>
        <dbReference type="ARBA" id="ARBA00022448"/>
    </source>
</evidence>
<dbReference type="KEGG" id="bspl:114846870"/>
<dbReference type="InParanoid" id="A0A6P7LCQ1"/>
<dbReference type="Pfam" id="PF00005">
    <property type="entry name" value="ABC_tran"/>
    <property type="match status" value="2"/>
</dbReference>
<protein>
    <submittedName>
        <fullName evidence="17 18">Uncharacterized protein abca12</fullName>
    </submittedName>
</protein>
<keyword evidence="12" id="KW-0175">Coiled coil</keyword>
<dbReference type="RefSeq" id="XP_055361099.1">
    <property type="nucleotide sequence ID" value="XM_055505124.1"/>
</dbReference>
<dbReference type="InterPro" id="IPR056264">
    <property type="entry name" value="R2_ABCA1-4-like"/>
</dbReference>
<evidence type="ECO:0000256" key="4">
    <source>
        <dbReference type="ARBA" id="ARBA00022737"/>
    </source>
</evidence>
<feature type="transmembrane region" description="Helical" evidence="14">
    <location>
        <begin position="4343"/>
        <end position="4364"/>
    </location>
</feature>
<evidence type="ECO:0000256" key="11">
    <source>
        <dbReference type="ARBA" id="ARBA00023329"/>
    </source>
</evidence>
<proteinExistence type="predicted"/>
<feature type="transmembrane region" description="Helical" evidence="14">
    <location>
        <begin position="5157"/>
        <end position="5179"/>
    </location>
</feature>
<keyword evidence="2" id="KW-0813">Transport</keyword>
<evidence type="ECO:0000256" key="5">
    <source>
        <dbReference type="ARBA" id="ARBA00022741"/>
    </source>
</evidence>
<evidence type="ECO:0000256" key="1">
    <source>
        <dbReference type="ARBA" id="ARBA00004439"/>
    </source>
</evidence>
<evidence type="ECO:0000313" key="18">
    <source>
        <dbReference type="RefSeq" id="XP_055361099.1"/>
    </source>
</evidence>
<organism evidence="16 17">
    <name type="scientific">Betta splendens</name>
    <name type="common">Siamese fighting fish</name>
    <dbReference type="NCBI Taxonomy" id="158456"/>
    <lineage>
        <taxon>Eukaryota</taxon>
        <taxon>Metazoa</taxon>
        <taxon>Chordata</taxon>
        <taxon>Craniata</taxon>
        <taxon>Vertebrata</taxon>
        <taxon>Euteleostomi</taxon>
        <taxon>Actinopterygii</taxon>
        <taxon>Neopterygii</taxon>
        <taxon>Teleostei</taxon>
        <taxon>Neoteleostei</taxon>
        <taxon>Acanthomorphata</taxon>
        <taxon>Anabantaria</taxon>
        <taxon>Anabantiformes</taxon>
        <taxon>Anabantoidei</taxon>
        <taxon>Osphronemidae</taxon>
        <taxon>Betta</taxon>
    </lineage>
</organism>
<evidence type="ECO:0000256" key="3">
    <source>
        <dbReference type="ARBA" id="ARBA00022692"/>
    </source>
</evidence>
<keyword evidence="10 14" id="KW-0472">Membrane</keyword>
<dbReference type="CDD" id="cd03263">
    <property type="entry name" value="ABC_subfamily_A"/>
    <property type="match status" value="2"/>
</dbReference>
<feature type="transmembrane region" description="Helical" evidence="14">
    <location>
        <begin position="4265"/>
        <end position="4289"/>
    </location>
</feature>
<dbReference type="RefSeq" id="XP_028991900.1">
    <property type="nucleotide sequence ID" value="XM_029136067.3"/>
</dbReference>
<gene>
    <name evidence="17 18" type="primary">abca12</name>
</gene>
<dbReference type="FunFam" id="3.40.50.300:FF:000689">
    <property type="entry name" value="ATP binding cassette subfamily A member 12"/>
    <property type="match status" value="1"/>
</dbReference>
<dbReference type="InterPro" id="IPR026082">
    <property type="entry name" value="ABCA"/>
</dbReference>
<feature type="region of interest" description="Disordered" evidence="13">
    <location>
        <begin position="435"/>
        <end position="456"/>
    </location>
</feature>
<feature type="domain" description="ABC transporter" evidence="15">
    <location>
        <begin position="5348"/>
        <end position="5586"/>
    </location>
</feature>
<feature type="transmembrane region" description="Helical" evidence="14">
    <location>
        <begin position="5131"/>
        <end position="5150"/>
    </location>
</feature>
<dbReference type="FunFam" id="3.40.50.300:FF:000298">
    <property type="entry name" value="ATP-binding cassette sub-family A member 12"/>
    <property type="match status" value="1"/>
</dbReference>
<accession>A0A6P7LCQ1</accession>
<dbReference type="GO" id="GO:0030659">
    <property type="term" value="C:cytoplasmic vesicle membrane"/>
    <property type="evidence" value="ECO:0007669"/>
    <property type="project" value="UniProtKB-SubCell"/>
</dbReference>
<keyword evidence="16" id="KW-1185">Reference proteome</keyword>
<evidence type="ECO:0000256" key="10">
    <source>
        <dbReference type="ARBA" id="ARBA00023136"/>
    </source>
</evidence>
<keyword evidence="7" id="KW-1278">Translocase</keyword>
<evidence type="ECO:0000256" key="12">
    <source>
        <dbReference type="SAM" id="Coils"/>
    </source>
</evidence>
<feature type="domain" description="ABC transporter" evidence="15">
    <location>
        <begin position="4443"/>
        <end position="4674"/>
    </location>
</feature>
<dbReference type="GO" id="GO:0016887">
    <property type="term" value="F:ATP hydrolysis activity"/>
    <property type="evidence" value="ECO:0007669"/>
    <property type="project" value="InterPro"/>
</dbReference>
<dbReference type="CTD" id="26154"/>
<keyword evidence="5" id="KW-0547">Nucleotide-binding</keyword>
<keyword evidence="6" id="KW-0067">ATP-binding</keyword>
<dbReference type="PROSITE" id="PS00211">
    <property type="entry name" value="ABC_TRANSPORTER_1"/>
    <property type="match status" value="1"/>
</dbReference>
<keyword evidence="3 14" id="KW-0812">Transmembrane</keyword>
<dbReference type="GO" id="GO:0005524">
    <property type="term" value="F:ATP binding"/>
    <property type="evidence" value="ECO:0007669"/>
    <property type="project" value="UniProtKB-KW"/>
</dbReference>
<feature type="transmembrane region" description="Helical" evidence="14">
    <location>
        <begin position="4204"/>
        <end position="4226"/>
    </location>
</feature>
<dbReference type="GO" id="GO:0005319">
    <property type="term" value="F:lipid transporter activity"/>
    <property type="evidence" value="ECO:0007669"/>
    <property type="project" value="TreeGrafter"/>
</dbReference>
<evidence type="ECO:0000313" key="17">
    <source>
        <dbReference type="RefSeq" id="XP_028991900.1"/>
    </source>
</evidence>
<dbReference type="InterPro" id="IPR003593">
    <property type="entry name" value="AAA+_ATPase"/>
</dbReference>
<dbReference type="Gene3D" id="3.40.50.300">
    <property type="entry name" value="P-loop containing nucleotide triphosphate hydrolases"/>
    <property type="match status" value="2"/>
</dbReference>
<keyword evidence="8 14" id="KW-1133">Transmembrane helix</keyword>
<dbReference type="OrthoDB" id="10255969at2759"/>
<name>A0A6P7LCQ1_BETSP</name>
<dbReference type="PANTHER" id="PTHR19229:SF29">
    <property type="entry name" value="GLUCOSYLCERAMIDE TRANSPORTER ABCA12"/>
    <property type="match status" value="1"/>
</dbReference>
<dbReference type="Proteomes" id="UP000515150">
    <property type="component" value="Chromosome 21"/>
</dbReference>
<evidence type="ECO:0000313" key="16">
    <source>
        <dbReference type="Proteomes" id="UP000515150"/>
    </source>
</evidence>
<feature type="transmembrane region" description="Helical" evidence="14">
    <location>
        <begin position="4238"/>
        <end position="4258"/>
    </location>
</feature>
<dbReference type="GeneID" id="114846870"/>
<dbReference type="PROSITE" id="PS50893">
    <property type="entry name" value="ABC_TRANSPORTER_2"/>
    <property type="match status" value="2"/>
</dbReference>
<dbReference type="SUPFAM" id="SSF52540">
    <property type="entry name" value="P-loop containing nucleoside triphosphate hydrolases"/>
    <property type="match status" value="2"/>
</dbReference>
<evidence type="ECO:0000256" key="8">
    <source>
        <dbReference type="ARBA" id="ARBA00022989"/>
    </source>
</evidence>
<dbReference type="InterPro" id="IPR027417">
    <property type="entry name" value="P-loop_NTPase"/>
</dbReference>
<sequence>MAFFRQLRLLLWKNALSAVRQPLWTLTLLAWPLIIFLIILVTRLKFPPIQRETCYVSPRNLPSAGFFPFLQTLMCNTDSKCRNTSSLVDPTDPKTFANTRSSLLQRSAPLVNLFQGGNFFSFPENDPGMDHTQVALILNRVFGSAFPDSINNISLGNNNDTFLGNQEALNSAGSVNPVKRAFCTVTLPMINSTSSHPLNYAVASFCSSNTSVFEASLLTLNQVLTDLMLTKPNETVAAAEQSVFVFDQLQNDTSLWESLLQVPQLFSSSSDQVLNNTKFLLSNLQGAVNAIQDTFLVGNDSLSSIRPLLVGGISTIHYVQNWPGKGVSIPLGQIVTLQNDSLSVMAKAVLQEVRIPLDKAIGLTLDKNIVHSYLCDNSSSSLLLTAACATGTVNMVLSWISPDLVAKQALLAWSKDVAPHDVSFIKAMLQSLTGGLSPGGQGGSNNARRRRSVDTQPQSIEEELFLSVGEVVMEILQVVPEVDAIVQKILTTGFQTMKTATQTLNTVAEIISNSLKDADQLQLTYVELMTNETQASIWINRILDSVAKTVIQTLESESLTCEDLLSPFKWLLNTESVTAEVWKSVICQNSTLQQALLSDWQLLAQETQDMYNNLTGQEDVSVTLPSILAEWQKLANSSLQIQKVFETLITNLDGEYWMNWILDNSTVDVYDTFLQSSGLFVEFFGENIETTELWPDIKDYFYMAYWILSYTPGVTTPPANCSVNYPVAIHCDTGLNWSHFTEVVRAALLSPDKALVNSIEGALNFLQYVYADVYKNRTASFLKQEPDAEGALSAIMGNLTHNPDDFFQNISILPFSNLSKPDIMCSLLHNLVEPTGLSPLLTPLLSNSPVNVSTVLDIASKLGRIYQPIYPSNETDPTMLDLEQLIKQFLSLEGNLTLPISHAMGYSLLNCSEYFSLNDVISLTKAFQPFINQSNQTSGLVETIISAIELWKTVMDSPNNDPANITLAYIQQLRKLTTSLFRLQSLESYASSSEQLIETQINQISEDFVNFISPEMLKNLTDVGPDAALSIVIQMFEGFLPPEVQKRVAPLFMELRGFVSLIIECATNQNCSTQVSEIFSFLNQIVEMMSPANANVTHEMLSNNTILEETKFDEIASMLFSLLLSHSNETNMGTVNQTLQFIRMIMAEPNISVSEIQNALEQSNLTLEQLEDIAELAQAVNISKLLDDMMEICNAKQCFEPQQDSMETAKCVMELIDAISSFLGQLPDFCNETAIFLNIPLVINDTISDIIQDNSSSSPNVALMQTLKSILANIRMNLDLNQLNTPEIMWELDVLEGLIQLFANTEEPFNSTSMMDPFDAQKVYLEIVEWYLKRLENITSNSSISDLIHPFFCITQMQITLQLAQTDFSSFVSNQYILLMNSLQYPIDDAGVSKIGKTVVEVLEHLFDLITFDLEVQNASLHSDLFNRAILNATGHHIKQYLELLEKWTTQPNVSLALSRLFLWGNSSMNVSMPMTDIQQLLKSLDNFDELDDELIELSVINNITQCLKNALMLAEVPGGLQSDDFLNAVLDAVKYVMQTWTGGTEDLPVSTQEDILDILSDSLQVIVQPGVSFASPRNISLLILKTAETTIRYTAPDTFSNYIMYGLQVATTYFESTSTSGVPDDWSEMILKEMKTVQGFLPPNSAAQAYISVLIDITNTFLESYPDNMRIWSGFENATEGNVSLILDQMTNALWPVVKDGPGSFRMKASPLKSFADLPSFLEMVMTEKADEDTWENLQEMLASLLSTLDGTELWGNTSFAISRFEIMIETLVNVEQAQNEMILSLQMLLLTLMEEVAQHANNTHLNLSDVSDKVQLALQNMTNGTLECDEVLTDWEPVREAAGISHAAMAMVCNIRLQPVLGALTAAQTLYPGLNMSSMGAGPVNASDAAARIVNTVQSLYEVSVNQTLVTVQLIGAFSNQLSMLASQPLSPEAQLYWNQQLQDMYFRDSLSSTNFQLPDEVLNMGPYIIPYIRAIAKALNFTLNNYFTTQNRSTSDELFEEAAATTFLTSVNTTLDNLLSMLGGNLTGLNESTIADMAWEGVKLLNRWQAFKKDPTIYQALQQFLKSESKKEILLKIAKICTWLGTIESNMTSDNMILGYWSRLNDTSFSNMMREAVNLLSDQGIFGDKPMVYEALGHFLKSTDKRATLKKVSKFTALLASIHANITSNISMISGNWSGFNETFFTNTMWEEIKLLTDKEVFGDERMIYQALGEFLKSNDRSVILPKITEINRWLAFIEANINSDNNFPSISGNWFGLNETSFATMTRKAVELLSEQQLFREEPMIYQAMEQFLESNDTMATCKMLPKFTAWLASKEANITSGNFPSMIYGNWLRLNDTCFTNVMREAMKLLSEQKIFGDQHMIYQALEQFVASSDQRVDLQKVSEFTAWFTSIEGNCPSNNISMIWGNWSGLDETPFTKMMREAVKQIFGDEPMVHEALEQFLESMTNDKREILQTLAALSTQLSFTEANITIDNIFYMIWGNWSRLNDTSFTNMMKEAVKLLSDHTIFGDEPMVYQALEQFLESNDKMATLTMLAEIIAWLASNEANITSNNISMIWGNCSGLNEASFNNFIRKAVKLLSEQNIFGVESMIYQALEQFLESGEKRVTLTVLAEFTVWLASIEANITSNNNISKIWGNWSRLNDTTFTNMMKEAVKLLSVLGHEPMIYQTFEQILESNDKIATLTMLPELTALLASIEANVTSNNIFMMWENCSGFHEALFANLTREAVKLLSEQKIFGDQPIIYQALEQFVASTDQRVVLQKVSEFTALLASIEANCTSNNISRIWGNWSGLNETPFTKMMREVVNLLSEQQIFEDEPMVYEAWEQFLESKNESEILQTLAEICTWLAFTEANITSHNRSMIWRNWSGLNDMPFTNMMKEAVKLLSDQKIFGDEAPIYQALEKFLTSNDKRVILQTIAEIRIWLASIEANITSNNIFSVIWGNWSELNETSFTNIMREVVKLLSEQKIFGNEPMIYQALEKFVAHSNQSVFLQKVSEFTASLASIEANGTSDNISRIWGNWSGLNETPFTKIIREVVNLLSDQQIFRDETMFYETLEQFLESCNERKFLQTVAEICTWLAFTESNITSNNLSMTWGNWSGLSDMPFTNMMKEAVKLLSEQQIFGVEPSIYQTLEQLLISNGTFLVQRGEEFSARLTSTDANITSDIIFSIVWEELSGLTGTRFVDMTKKAVKLMSDIQIFGDRPMIYEDLDQFLTSSNTSFMVNTIVEFMHSWLPFSERNSSSDIYSMLWGEFSTLNETRFTNMTWEAVKLMKDLRIFGDTPMVYQILGSNDTSSIVQKVAEMSVWLVTTEASGLELLNQALPKIYDIVKPIFSVLKQMSVDAQGDMELYEELAENVLNTLMLLGSNRDLLLPMDLYQGVYQQESISNYTAVKPMISPLLRDPMDDLINLFSINYHAMFQAIAVPPTTEDLMETAHVFFNNPNLNVVLKGASVDIPWGLNASREETIDAALGMLSSLTTPDTSQKPFMYILTSAVDMLPDEFPFSSLLKNITRALAKEYQENLNLTNLIIQTVSELSPMNLTDPQFTEQLDMLRSQVCALESSETVGVLMSSLSMEPGLLCDTFLPSLEILFYSVIMNMTSLTESIVQAVIGDPNTYNIQPTWASVLSETWGINISSLSDFLNISISSPGKVTVGKLLRNETAFVLEVQQRMNFDPAVLSLLMNTTLPDKNVEILTWLVNLRHCGSTPDTPDIILQTFCSFSVEQWYTFSLLMARYIDTEEVFYRVVLSEDLQSVLEVMLIIAKSLADMMERILPAIGQLQNLMLNIQDLNLMANNEFKQMTRGRRSISSQATFSTLSRAMCSNSMKSLFDIIKPTTATQSTYFSDQNREDLMNRFNIPRNATPFCTNLYLDMVSTTEGAVAWAFLKPMLMGQILFTPDTPVTRSIMEKANATLHEFANLRKNSEDWIKASNYIFESSAQLSSTLPMLQSSLANSFVKNFIEMHTDINVDRMKETLSSFSNMTLMLETNKYMVKQITALSNLMVDVSSCVTFDRYRGFDSADELNTVAQELAKTRDLYASVIFKLPKEQDSSTSRPSRSLSPSSLPPQVSYTIRMHMENAMRTDRVREPFYVKDTYIIARRTMRYNRGFLYLQESIDRAIIEAQVGQRVTEPAVQLQPFPYPCFHRDEFLQAMSYVFPVMLMTAWVLFVADFVRRLVHERELRLHEYMKMMGVNPLSHFFAWFIECATQLLITTFILTLMLKYGKILPNSDGFLLFLYLCDYGLSTLAFSYLVSSFFDKTYIAGLSGSLLYILCFFPYIMVIALETNLTLSQKSALGLFAPTCFSYASQYVSRYETQGEGIQWSNAYTSPVFGDTASFGWLCWLMLIDSILYFIIGGYIRMVFPGKYGIPAPWYFPFTASFWSNLCCSAKSESKVGKGLLITNILQRGQYAFDDDKGKGESTLSTQAEEDYSQLPVGVSLYGLSKLYGNRAAIENLNVSFYEGHVTSLLGHNGAGKTTTMSLLTGLFPPTSGTIEVYGRDMQANVDDVRKELGVCMQYDVLFDHLTTEEHLLLYAQVKAPHWSAGELHEQVRSILEETGMHAHRHKLVGTLSGGMKRKLSISIAFIGGSRLVVLDEPTTGVDPCSRRSIWDIVIQNKRHRTIIMSTHHLDEAEVLSDRIAFLERGGLKCCGSPFYLKDKLGQGYKLTLTKKPQMKNIDSEPIDNATLKSFVQAHVPEARLKETQGSDLVYSLPPFTSSNSSSYRSLLTALDSNLDALQLGGYGISDTTLEEVFLQLTREAAEAEGGALSISETLSDTASVDSFSSDLSDNTSNFSDRIKLTGSSVVQGLDLAWQQMTAMLIKRFHHSRRDWKGLMAQIVLPVLFMVFAMSLGSIKNDLKSYPALELSPALYNIGPSYSFFRNLNPKSSQLADTMTSFPGMDNACLDNPNNAVCQRSTNSWTSSGNSSKPFDICKCKREEQLCEGGSSRVPHKQIPSSQIVYNISPYDVETYLLATTNEFIRNRYGGFDFGLPLPSDLQMDLLPVPKNRTLSKVWYNPEGHHTMPAYLNSLNNFILRSNLPADKDPRTYAISVSSHPYFGREDDDDIIIQGMLQILVAMCVLTGYSITTTSFAIYEVKEHHSGSKRLQHIAGISEPFYWTVNFLYDMFVYMIPVTLTLGVIAAFQIPAFTDRLNLAAIALLLVLFGFATFPWMYLLSEVFKDAEMAFITYVCINLFISVNTIMSSSVLYFLSQLTTRNAQAIKDLCEKLSRAFLIFPQFNFGNGLMELARMNIQVQVLSGYGIDAYKNPFSTDGLGWMFIASFIQGVVFFTLRLLLNKTLIRKVRSLICGKKAVPLMPTEGEGDEDVAAEHLRVSSGAASADILQVNQLTKVYQHLKKKVFAVKRVSVGIPAGECFGLLGVNGAGKTTTFKMLTGDVSPTGGTAQIKDWDGRLVDIMECRNKGINIGYCPQVDALDGLLTGEEHLYFYARVRGVSKKEVTGVVNYLLTRLELNYHKKIISDSYSCGTRRKLSTALALIGHPQILLLDEPSSGMDPRTKRHLWKIISEEVKGKCAVVLTSHSMEECEALCSRLAIMVKGQFRCLGSLQHIKNRFGSGFTVKMYLAKTSSDAAAITRFMQRQFPSTYLKDQHSNMVEYHIPSAPGGVADIFDQLESNKNALQIKHFSVSQTTLDEVFINFATEKIEM</sequence>
<keyword evidence="4" id="KW-0677">Repeat</keyword>
<feature type="transmembrane region" description="Helical" evidence="14">
    <location>
        <begin position="5279"/>
        <end position="5300"/>
    </location>
</feature>
<evidence type="ECO:0000256" key="6">
    <source>
        <dbReference type="ARBA" id="ARBA00022840"/>
    </source>
</evidence>
<comment type="subcellular location">
    <subcellularLocation>
        <location evidence="1">Cytoplasmic vesicle membrane</location>
        <topology evidence="1">Multi-pass membrane protein</topology>
    </subcellularLocation>
</comment>
<dbReference type="InterPro" id="IPR017871">
    <property type="entry name" value="ABC_transporter-like_CS"/>
</dbReference>
<evidence type="ECO:0000256" key="9">
    <source>
        <dbReference type="ARBA" id="ARBA00023055"/>
    </source>
</evidence>
<dbReference type="GO" id="GO:0140359">
    <property type="term" value="F:ABC-type transporter activity"/>
    <property type="evidence" value="ECO:0007669"/>
    <property type="project" value="InterPro"/>
</dbReference>
<feature type="transmembrane region" description="Helical" evidence="14">
    <location>
        <begin position="5191"/>
        <end position="5215"/>
    </location>
</feature>
<dbReference type="GO" id="GO:0032376">
    <property type="term" value="P:positive regulation of cholesterol transport"/>
    <property type="evidence" value="ECO:0007669"/>
    <property type="project" value="UniProtKB-ARBA"/>
</dbReference>
<feature type="transmembrane region" description="Helical" evidence="14">
    <location>
        <begin position="21"/>
        <end position="41"/>
    </location>
</feature>
<evidence type="ECO:0000256" key="14">
    <source>
        <dbReference type="SAM" id="Phobius"/>
    </source>
</evidence>
<dbReference type="InterPro" id="IPR013525">
    <property type="entry name" value="ABC2_TM"/>
</dbReference>
<evidence type="ECO:0000259" key="15">
    <source>
        <dbReference type="PROSITE" id="PS50893"/>
    </source>
</evidence>
<dbReference type="Pfam" id="PF12698">
    <property type="entry name" value="ABC2_membrane_3"/>
    <property type="match status" value="2"/>
</dbReference>
<dbReference type="PANTHER" id="PTHR19229">
    <property type="entry name" value="ATP-BINDING CASSETTE TRANSPORTER SUBFAMILY A ABCA"/>
    <property type="match status" value="1"/>
</dbReference>
<dbReference type="SMART" id="SM00382">
    <property type="entry name" value="AAA"/>
    <property type="match status" value="2"/>
</dbReference>
<reference evidence="17 18" key="1">
    <citation type="submission" date="2025-04" db="UniProtKB">
        <authorList>
            <consortium name="RefSeq"/>
        </authorList>
    </citation>
    <scope>IDENTIFICATION</scope>
</reference>
<feature type="transmembrane region" description="Helical" evidence="14">
    <location>
        <begin position="5079"/>
        <end position="5099"/>
    </location>
</feature>
<feature type="coiled-coil region" evidence="12">
    <location>
        <begin position="1153"/>
        <end position="1180"/>
    </location>
</feature>
<feature type="transmembrane region" description="Helical" evidence="14">
    <location>
        <begin position="4157"/>
        <end position="4178"/>
    </location>
</feature>
<evidence type="ECO:0000256" key="13">
    <source>
        <dbReference type="SAM" id="MobiDB-lite"/>
    </source>
</evidence>
<keyword evidence="11" id="KW-0968">Cytoplasmic vesicle</keyword>
<dbReference type="Pfam" id="PF23321">
    <property type="entry name" value="R1_ABCA1"/>
    <property type="match status" value="1"/>
</dbReference>